<gene>
    <name evidence="1" type="ORF">BRADI_4g31213v3</name>
</gene>
<proteinExistence type="predicted"/>
<dbReference type="AlphaFoldDB" id="A0A2K2CRM2"/>
<keyword evidence="3" id="KW-1185">Reference proteome</keyword>
<evidence type="ECO:0000313" key="3">
    <source>
        <dbReference type="Proteomes" id="UP000008810"/>
    </source>
</evidence>
<reference evidence="2" key="3">
    <citation type="submission" date="2018-08" db="UniProtKB">
        <authorList>
            <consortium name="EnsemblPlants"/>
        </authorList>
    </citation>
    <scope>IDENTIFICATION</scope>
    <source>
        <strain evidence="2">cv. Bd21</strain>
    </source>
</reference>
<accession>A0A2K2CRM2</accession>
<organism evidence="1">
    <name type="scientific">Brachypodium distachyon</name>
    <name type="common">Purple false brome</name>
    <name type="synonym">Trachynia distachya</name>
    <dbReference type="NCBI Taxonomy" id="15368"/>
    <lineage>
        <taxon>Eukaryota</taxon>
        <taxon>Viridiplantae</taxon>
        <taxon>Streptophyta</taxon>
        <taxon>Embryophyta</taxon>
        <taxon>Tracheophyta</taxon>
        <taxon>Spermatophyta</taxon>
        <taxon>Magnoliopsida</taxon>
        <taxon>Liliopsida</taxon>
        <taxon>Poales</taxon>
        <taxon>Poaceae</taxon>
        <taxon>BOP clade</taxon>
        <taxon>Pooideae</taxon>
        <taxon>Stipodae</taxon>
        <taxon>Brachypodieae</taxon>
        <taxon>Brachypodium</taxon>
    </lineage>
</organism>
<dbReference type="Gramene" id="PNT64670">
    <property type="protein sequence ID" value="PNT64670"/>
    <property type="gene ID" value="BRADI_4g31213v3"/>
</dbReference>
<dbReference type="Proteomes" id="UP000008810">
    <property type="component" value="Chromosome 4"/>
</dbReference>
<protein>
    <submittedName>
        <fullName evidence="1 2">Uncharacterized protein</fullName>
    </submittedName>
</protein>
<dbReference type="EnsemblPlants" id="PNT64670">
    <property type="protein sequence ID" value="PNT64670"/>
    <property type="gene ID" value="BRADI_4g31213v3"/>
</dbReference>
<dbReference type="EMBL" id="CM000883">
    <property type="protein sequence ID" value="PNT64670.1"/>
    <property type="molecule type" value="Genomic_DNA"/>
</dbReference>
<evidence type="ECO:0000313" key="1">
    <source>
        <dbReference type="EMBL" id="PNT64670.1"/>
    </source>
</evidence>
<dbReference type="InParanoid" id="A0A2K2CRM2"/>
<name>A0A2K2CRM2_BRADI</name>
<reference evidence="1 2" key="1">
    <citation type="journal article" date="2010" name="Nature">
        <title>Genome sequencing and analysis of the model grass Brachypodium distachyon.</title>
        <authorList>
            <consortium name="International Brachypodium Initiative"/>
        </authorList>
    </citation>
    <scope>NUCLEOTIDE SEQUENCE [LARGE SCALE GENOMIC DNA]</scope>
    <source>
        <strain evidence="1 2">Bd21</strain>
    </source>
</reference>
<reference evidence="1" key="2">
    <citation type="submission" date="2017-06" db="EMBL/GenBank/DDBJ databases">
        <title>WGS assembly of Brachypodium distachyon.</title>
        <authorList>
            <consortium name="The International Brachypodium Initiative"/>
            <person name="Lucas S."/>
            <person name="Harmon-Smith M."/>
            <person name="Lail K."/>
            <person name="Tice H."/>
            <person name="Grimwood J."/>
            <person name="Bruce D."/>
            <person name="Barry K."/>
            <person name="Shu S."/>
            <person name="Lindquist E."/>
            <person name="Wang M."/>
            <person name="Pitluck S."/>
            <person name="Vogel J.P."/>
            <person name="Garvin D.F."/>
            <person name="Mockler T.C."/>
            <person name="Schmutz J."/>
            <person name="Rokhsar D."/>
            <person name="Bevan M.W."/>
        </authorList>
    </citation>
    <scope>NUCLEOTIDE SEQUENCE</scope>
    <source>
        <strain evidence="1">Bd21</strain>
    </source>
</reference>
<evidence type="ECO:0000313" key="2">
    <source>
        <dbReference type="EnsemblPlants" id="PNT64670"/>
    </source>
</evidence>
<sequence>MRLIHKLGNKIHKFDKTPKRRKISNPTARDIKFKKDSQANALMQNAQVAAM</sequence>